<dbReference type="OrthoDB" id="28112at2759"/>
<evidence type="ECO:0000256" key="6">
    <source>
        <dbReference type="SAM" id="MobiDB-lite"/>
    </source>
</evidence>
<proteinExistence type="inferred from homology"/>
<feature type="region of interest" description="Disordered" evidence="6">
    <location>
        <begin position="179"/>
        <end position="229"/>
    </location>
</feature>
<dbReference type="AlphaFoldDB" id="A0A4U7L2D9"/>
<dbReference type="GO" id="GO:0032040">
    <property type="term" value="C:small-subunit processome"/>
    <property type="evidence" value="ECO:0007669"/>
    <property type="project" value="TreeGrafter"/>
</dbReference>
<keyword evidence="5" id="KW-0539">Nucleus</keyword>
<dbReference type="GeneID" id="40724191"/>
<dbReference type="SMART" id="SM00386">
    <property type="entry name" value="HAT"/>
    <property type="match status" value="4"/>
</dbReference>
<feature type="compositionally biased region" description="Acidic residues" evidence="6">
    <location>
        <begin position="949"/>
        <end position="963"/>
    </location>
</feature>
<organism evidence="8 9">
    <name type="scientific">Sporisorium graminicola</name>
    <dbReference type="NCBI Taxonomy" id="280036"/>
    <lineage>
        <taxon>Eukaryota</taxon>
        <taxon>Fungi</taxon>
        <taxon>Dikarya</taxon>
        <taxon>Basidiomycota</taxon>
        <taxon>Ustilaginomycotina</taxon>
        <taxon>Ustilaginomycetes</taxon>
        <taxon>Ustilaginales</taxon>
        <taxon>Ustilaginaceae</taxon>
        <taxon>Sporisorium</taxon>
    </lineage>
</organism>
<dbReference type="RefSeq" id="XP_029741983.1">
    <property type="nucleotide sequence ID" value="XM_029881895.1"/>
</dbReference>
<dbReference type="InterPro" id="IPR003107">
    <property type="entry name" value="HAT"/>
</dbReference>
<dbReference type="PANTHER" id="PTHR23271">
    <property type="entry name" value="HEPATOCELLULAR CARCINOMA-ASSOCIATED ANTIGEN 66"/>
    <property type="match status" value="1"/>
</dbReference>
<reference evidence="8 9" key="1">
    <citation type="submission" date="2019-05" db="EMBL/GenBank/DDBJ databases">
        <title>Sporisorium graminicola CBS 10092 draft sequencing and annotation.</title>
        <authorList>
            <person name="Solano-Gonzalez S."/>
            <person name="Caddick M.X."/>
            <person name="Darby A."/>
        </authorList>
    </citation>
    <scope>NUCLEOTIDE SEQUENCE [LARGE SCALE GENOMIC DNA]</scope>
    <source>
        <strain evidence="8 9">CBS 10092</strain>
    </source>
</reference>
<accession>A0A4U7L2D9</accession>
<evidence type="ECO:0000313" key="9">
    <source>
        <dbReference type="Proteomes" id="UP000306050"/>
    </source>
</evidence>
<dbReference type="InterPro" id="IPR013949">
    <property type="entry name" value="Utp6"/>
</dbReference>
<evidence type="ECO:0000313" key="8">
    <source>
        <dbReference type="EMBL" id="TKY89998.1"/>
    </source>
</evidence>
<dbReference type="GO" id="GO:0030515">
    <property type="term" value="F:snoRNA binding"/>
    <property type="evidence" value="ECO:0007669"/>
    <property type="project" value="InterPro"/>
</dbReference>
<dbReference type="InterPro" id="IPR011990">
    <property type="entry name" value="TPR-like_helical_dom_sf"/>
</dbReference>
<name>A0A4U7L2D9_9BASI</name>
<keyword evidence="3" id="KW-0698">rRNA processing</keyword>
<feature type="compositionally biased region" description="Basic and acidic residues" evidence="6">
    <location>
        <begin position="189"/>
        <end position="208"/>
    </location>
</feature>
<dbReference type="Gene3D" id="1.25.40.10">
    <property type="entry name" value="Tetratricopeptide repeat domain"/>
    <property type="match status" value="1"/>
</dbReference>
<evidence type="ECO:0000256" key="4">
    <source>
        <dbReference type="ARBA" id="ARBA00022737"/>
    </source>
</evidence>
<dbReference type="SUPFAM" id="SSF48452">
    <property type="entry name" value="TPR-like"/>
    <property type="match status" value="1"/>
</dbReference>
<dbReference type="KEGG" id="sgra:EX895_001296"/>
<dbReference type="Proteomes" id="UP000306050">
    <property type="component" value="Chromosome SGRAM_10"/>
</dbReference>
<feature type="region of interest" description="Disordered" evidence="6">
    <location>
        <begin position="942"/>
        <end position="963"/>
    </location>
</feature>
<evidence type="ECO:0000256" key="3">
    <source>
        <dbReference type="ARBA" id="ARBA00022552"/>
    </source>
</evidence>
<keyword evidence="9" id="KW-1185">Reference proteome</keyword>
<evidence type="ECO:0000259" key="7">
    <source>
        <dbReference type="Pfam" id="PF08640"/>
    </source>
</evidence>
<gene>
    <name evidence="8" type="ORF">EX895_001296</name>
</gene>
<feature type="region of interest" description="Disordered" evidence="6">
    <location>
        <begin position="283"/>
        <end position="316"/>
    </location>
</feature>
<dbReference type="PANTHER" id="PTHR23271:SF1">
    <property type="entry name" value="U3 SMALL NUCLEOLAR RNA-ASSOCIATED PROTEIN 6 HOMOLOG"/>
    <property type="match status" value="1"/>
</dbReference>
<evidence type="ECO:0000256" key="5">
    <source>
        <dbReference type="ARBA" id="ARBA00023242"/>
    </source>
</evidence>
<dbReference type="GO" id="GO:0000462">
    <property type="term" value="P:maturation of SSU-rRNA from tricistronic rRNA transcript (SSU-rRNA, 5.8S rRNA, LSU-rRNA)"/>
    <property type="evidence" value="ECO:0007669"/>
    <property type="project" value="InterPro"/>
</dbReference>
<evidence type="ECO:0000256" key="2">
    <source>
        <dbReference type="ARBA" id="ARBA00010734"/>
    </source>
</evidence>
<dbReference type="InterPro" id="IPR055347">
    <property type="entry name" value="UTP6_N"/>
</dbReference>
<comment type="similarity">
    <text evidence="2">Belongs to the UTP6 family.</text>
</comment>
<dbReference type="Pfam" id="PF08640">
    <property type="entry name" value="U3_assoc_6"/>
    <property type="match status" value="1"/>
</dbReference>
<evidence type="ECO:0000256" key="1">
    <source>
        <dbReference type="ARBA" id="ARBA00004604"/>
    </source>
</evidence>
<sequence>MERVQYQLERSVPQLQLLDENGVFSKEQLRSITTQRQTFEGRLLRRGPDKNDFLRYADFERNLADLINLKANRIGLPRSFHRDNAAAHTGHIVAIYERLVLKFKYDVDAWQQYIAFAKSRKMRVVTGRVYARALSLHPSNVALWLAAAAHELNDNSSTTAARSLLQRALRLNHLPWKQASSDSTASTSGKRDNDGNNFDSNKRLRHDSNGTASAIEDPSKAASSGPATLKLSSRESDLLRLWVEYIRMELVFIERLRRRWLVLGLEWEDQGLAAEAALTSTDASAEAHQSAVDLDSHSKPANGSNGNDDGEGDDETILLSQVPDKDDDANPEALESATAKPNTFTPRKMTTIPPTQISILRGNIPLFLIGSALESLAPHLHFVFLVALVELLQSFPFAEPISIDAPKSGQALRRRLLDGVYQHLSDRQRWGWSHFAPAALVSCLRSFRPEVPVYADKSAETAAQVANAEEMDSHRLLSSASHLRTSFSNETDGLLQLASQLRGTAASGLKKASASSSASIAVSLILQLLQSLLTERGRSAARPSAAYQRLAESGVLPTAVNDAVKQMRALCVQAPIDTVKPTARSAKAEFYTTTALLVDMLSDAQRSGIDEPNLLWYLDSVQTQLVKEAQAAGPKIETAQMRAVTLRKKVDAALALEDGKDQTNKLTRLRDQLKEATSPASFASSDELWSLRILVASQLAKTSGKSVQESRDAIAAEWHRGLQACSEHAGADTANSSAETSLWSHFLDWLDHGVFGAEDSSRKQIKASFGYASEQYRWAVRETASLLSRSHSAAVTDVEAVQAYRQSVHDLCVLRYVQLARRLAKHGEIISWLLQSCFASHAAWLDVISELQLDLKGDDANADADAARLQKNAQLVEKIFAKLLQIKATDVEVWISYLGYLAASDMTEALKVLERCRSTLEKSEYKLVEKQWHRICEDLQNQSSAVTQTEEDKEDEEVSEEQE</sequence>
<keyword evidence="4" id="KW-0677">Repeat</keyword>
<comment type="caution">
    <text evidence="8">The sequence shown here is derived from an EMBL/GenBank/DDBJ whole genome shotgun (WGS) entry which is preliminary data.</text>
</comment>
<dbReference type="EMBL" id="SRRM01000003">
    <property type="protein sequence ID" value="TKY89998.1"/>
    <property type="molecule type" value="Genomic_DNA"/>
</dbReference>
<protein>
    <recommendedName>
        <fullName evidence="7">U3 small nucleolar RNA-associated protein 6 N-terminal domain-containing protein</fullName>
    </recommendedName>
</protein>
<feature type="domain" description="U3 small nucleolar RNA-associated protein 6 N-terminal" evidence="7">
    <location>
        <begin position="8"/>
        <end position="84"/>
    </location>
</feature>
<feature type="compositionally biased region" description="Polar residues" evidence="6">
    <location>
        <begin position="179"/>
        <end position="188"/>
    </location>
</feature>
<dbReference type="GO" id="GO:0034388">
    <property type="term" value="C:Pwp2p-containing subcomplex of 90S preribosome"/>
    <property type="evidence" value="ECO:0007669"/>
    <property type="project" value="TreeGrafter"/>
</dbReference>
<comment type="subcellular location">
    <subcellularLocation>
        <location evidence="1">Nucleus</location>
        <location evidence="1">Nucleolus</location>
    </subcellularLocation>
</comment>